<dbReference type="Proteomes" id="UP000663879">
    <property type="component" value="Unassembled WGS sequence"/>
</dbReference>
<dbReference type="GO" id="GO:0008270">
    <property type="term" value="F:zinc ion binding"/>
    <property type="evidence" value="ECO:0007669"/>
    <property type="project" value="UniProtKB-KW"/>
</dbReference>
<keyword evidence="3 5" id="KW-0863">Zinc-finger</keyword>
<feature type="region of interest" description="Disordered" evidence="6">
    <location>
        <begin position="727"/>
        <end position="783"/>
    </location>
</feature>
<feature type="compositionally biased region" description="Low complexity" evidence="6">
    <location>
        <begin position="176"/>
        <end position="215"/>
    </location>
</feature>
<dbReference type="PANTHER" id="PTHR23235">
    <property type="entry name" value="KRUEPPEL-LIKE TRANSCRIPTION FACTOR"/>
    <property type="match status" value="1"/>
</dbReference>
<keyword evidence="1" id="KW-0479">Metal-binding</keyword>
<evidence type="ECO:0000256" key="5">
    <source>
        <dbReference type="PROSITE-ProRule" id="PRU00042"/>
    </source>
</evidence>
<protein>
    <recommendedName>
        <fullName evidence="7">C2H2-type domain-containing protein</fullName>
    </recommendedName>
</protein>
<evidence type="ECO:0000256" key="6">
    <source>
        <dbReference type="SAM" id="MobiDB-lite"/>
    </source>
</evidence>
<keyword evidence="2" id="KW-0677">Repeat</keyword>
<keyword evidence="9" id="KW-1185">Reference proteome</keyword>
<accession>A0A813M4Y9</accession>
<dbReference type="SMART" id="SM00355">
    <property type="entry name" value="ZnF_C2H2"/>
    <property type="match status" value="5"/>
</dbReference>
<dbReference type="GO" id="GO:0000978">
    <property type="term" value="F:RNA polymerase II cis-regulatory region sequence-specific DNA binding"/>
    <property type="evidence" value="ECO:0007669"/>
    <property type="project" value="TreeGrafter"/>
</dbReference>
<evidence type="ECO:0000313" key="9">
    <source>
        <dbReference type="Proteomes" id="UP000663879"/>
    </source>
</evidence>
<dbReference type="PANTHER" id="PTHR23235:SF120">
    <property type="entry name" value="KRUPPEL-LIKE FACTOR 15"/>
    <property type="match status" value="1"/>
</dbReference>
<evidence type="ECO:0000259" key="7">
    <source>
        <dbReference type="PROSITE" id="PS50157"/>
    </source>
</evidence>
<feature type="domain" description="C2H2-type" evidence="7">
    <location>
        <begin position="559"/>
        <end position="586"/>
    </location>
</feature>
<evidence type="ECO:0000313" key="8">
    <source>
        <dbReference type="EMBL" id="CAF0712392.1"/>
    </source>
</evidence>
<name>A0A813M4Y9_9BILA</name>
<evidence type="ECO:0000256" key="2">
    <source>
        <dbReference type="ARBA" id="ARBA00022737"/>
    </source>
</evidence>
<dbReference type="Pfam" id="PF00096">
    <property type="entry name" value="zf-C2H2"/>
    <property type="match status" value="1"/>
</dbReference>
<reference evidence="8" key="1">
    <citation type="submission" date="2021-02" db="EMBL/GenBank/DDBJ databases">
        <authorList>
            <person name="Nowell W R."/>
        </authorList>
    </citation>
    <scope>NUCLEOTIDE SEQUENCE</scope>
    <source>
        <strain evidence="8">Ploen Becks lab</strain>
    </source>
</reference>
<sequence length="796" mass="89395">MVRSPQEITNNNNNSVDLVEAINQANLVDNVPNGLLSIDTNLSINTSENGHNEKSPSLNMNLSEKRKQHNCPYCDRSFTRPYRLNDHISFSHTDEKKYMCTQCSKNFSCKDKLKHHIDVKHENKKPNVKTKTKVKNIQDLKCEYPGCTKTFANKYNVKRHVENVHMKLKRKHEKNSNSNCSITNNSDSNPSDLNNSTSTPVTPSSSSQQTQKQNSIASSIANTIANVVNSVNQSAKTESNSTSTSLSNKQISKLNNNKNVIQTPLNLNNLNNSNGILNNNNNNNNNTNSPLTLVATSNGIGGITLTTLGSIHQQQQISNSQNTLMTPLNLTPITNGNTTFLTLNGGPLIIQQAQPQLIYQSPTIQVIPSNTLNQNNPNNGLMIKNSNISLNCLNTIQSNHPVDNNNLNSSTITITDPNSLIGLNTDFNQVRVTGNASDLVNSILIKSEQQQEASLVQDCHGLITFSDLENNNNENEQLQEGTVNFEHAHLSHMRNDNENKLNGNLNIQTKHEDDENDFNAQQGEDEKDGKIYTCARCPEICNSAKQLRKHVSENHEKEYECCICNINFNNRYAFLKHKYYHINLEASKIKFNDRQNEKNCTNQSKINSDLSSDSLDDDLTENDSKKDNIFDLNSLYKRSLSNLETLLNMNVPYSSSSQLVLNVIKSNKKSHLDNLDSDKLDHKLDQKSSSNLIKKIRQTSSCDICMKCFCEKKKLIAHRRLCEAKYGNGKTLPTNKRSKKKIENLKSTRKKQKLDESSSSDSLVDETDQNENNDQLKDLSDSNSNSNSINLNFLFD</sequence>
<dbReference type="EMBL" id="CAJNOC010000073">
    <property type="protein sequence ID" value="CAF0712392.1"/>
    <property type="molecule type" value="Genomic_DNA"/>
</dbReference>
<dbReference type="OrthoDB" id="2687452at2759"/>
<dbReference type="PROSITE" id="PS00028">
    <property type="entry name" value="ZINC_FINGER_C2H2_1"/>
    <property type="match status" value="5"/>
</dbReference>
<proteinExistence type="predicted"/>
<dbReference type="InterPro" id="IPR013087">
    <property type="entry name" value="Znf_C2H2_type"/>
</dbReference>
<evidence type="ECO:0000256" key="1">
    <source>
        <dbReference type="ARBA" id="ARBA00022723"/>
    </source>
</evidence>
<dbReference type="AlphaFoldDB" id="A0A813M4Y9"/>
<organism evidence="8 9">
    <name type="scientific">Brachionus calyciflorus</name>
    <dbReference type="NCBI Taxonomy" id="104777"/>
    <lineage>
        <taxon>Eukaryota</taxon>
        <taxon>Metazoa</taxon>
        <taxon>Spiralia</taxon>
        <taxon>Gnathifera</taxon>
        <taxon>Rotifera</taxon>
        <taxon>Eurotatoria</taxon>
        <taxon>Monogononta</taxon>
        <taxon>Pseudotrocha</taxon>
        <taxon>Ploima</taxon>
        <taxon>Brachionidae</taxon>
        <taxon>Brachionus</taxon>
    </lineage>
</organism>
<feature type="domain" description="C2H2-type" evidence="7">
    <location>
        <begin position="69"/>
        <end position="97"/>
    </location>
</feature>
<dbReference type="InterPro" id="IPR036236">
    <property type="entry name" value="Znf_C2H2_sf"/>
</dbReference>
<feature type="domain" description="C2H2-type" evidence="7">
    <location>
        <begin position="98"/>
        <end position="126"/>
    </location>
</feature>
<dbReference type="FunFam" id="3.30.160.60:FF:000100">
    <property type="entry name" value="Zinc finger 45-like"/>
    <property type="match status" value="1"/>
</dbReference>
<dbReference type="GO" id="GO:0000981">
    <property type="term" value="F:DNA-binding transcription factor activity, RNA polymerase II-specific"/>
    <property type="evidence" value="ECO:0007669"/>
    <property type="project" value="TreeGrafter"/>
</dbReference>
<dbReference type="Gene3D" id="3.30.160.60">
    <property type="entry name" value="Classic Zinc Finger"/>
    <property type="match status" value="4"/>
</dbReference>
<evidence type="ECO:0000256" key="4">
    <source>
        <dbReference type="ARBA" id="ARBA00022833"/>
    </source>
</evidence>
<keyword evidence="4" id="KW-0862">Zinc</keyword>
<dbReference type="PROSITE" id="PS50157">
    <property type="entry name" value="ZINC_FINGER_C2H2_2"/>
    <property type="match status" value="4"/>
</dbReference>
<comment type="caution">
    <text evidence="8">The sequence shown here is derived from an EMBL/GenBank/DDBJ whole genome shotgun (WGS) entry which is preliminary data.</text>
</comment>
<feature type="region of interest" description="Disordered" evidence="6">
    <location>
        <begin position="169"/>
        <end position="215"/>
    </location>
</feature>
<dbReference type="SUPFAM" id="SSF57667">
    <property type="entry name" value="beta-beta-alpha zinc fingers"/>
    <property type="match status" value="2"/>
</dbReference>
<evidence type="ECO:0000256" key="3">
    <source>
        <dbReference type="ARBA" id="ARBA00022771"/>
    </source>
</evidence>
<gene>
    <name evidence="8" type="ORF">OXX778_LOCUS1210</name>
</gene>
<feature type="domain" description="C2H2-type" evidence="7">
    <location>
        <begin position="140"/>
        <end position="170"/>
    </location>
</feature>